<dbReference type="Gene3D" id="3.40.50.300">
    <property type="entry name" value="P-loop containing nucleotide triphosphate hydrolases"/>
    <property type="match status" value="2"/>
</dbReference>
<accession>A0A148KKD9</accession>
<dbReference type="OrthoDB" id="1634048at2"/>
<keyword evidence="3" id="KW-1185">Reference proteome</keyword>
<dbReference type="Proteomes" id="UP000070299">
    <property type="component" value="Unassembled WGS sequence"/>
</dbReference>
<organism evidence="2 3">
    <name type="scientific">Paraglaciecola hydrolytica</name>
    <dbReference type="NCBI Taxonomy" id="1799789"/>
    <lineage>
        <taxon>Bacteria</taxon>
        <taxon>Pseudomonadati</taxon>
        <taxon>Pseudomonadota</taxon>
        <taxon>Gammaproteobacteria</taxon>
        <taxon>Alteromonadales</taxon>
        <taxon>Alteromonadaceae</taxon>
        <taxon>Paraglaciecola</taxon>
    </lineage>
</organism>
<dbReference type="STRING" id="1799789.AX660_03170"/>
<protein>
    <recommendedName>
        <fullName evidence="1">TrwC relaxase domain-containing protein</fullName>
    </recommendedName>
</protein>
<dbReference type="Pfam" id="PF08751">
    <property type="entry name" value="TrwC"/>
    <property type="match status" value="1"/>
</dbReference>
<dbReference type="RefSeq" id="WP_068382229.1">
    <property type="nucleotide sequence ID" value="NZ_LSNE01000020.1"/>
</dbReference>
<comment type="caution">
    <text evidence="2">The sequence shown here is derived from an EMBL/GenBank/DDBJ whole genome shotgun (WGS) entry which is preliminary data.</text>
</comment>
<dbReference type="EMBL" id="LSNE01000020">
    <property type="protein sequence ID" value="KXI26784.1"/>
    <property type="molecule type" value="Genomic_DNA"/>
</dbReference>
<gene>
    <name evidence="2" type="ORF">AX660_03170</name>
</gene>
<dbReference type="InterPro" id="IPR014059">
    <property type="entry name" value="TraI/TrwC_relax"/>
</dbReference>
<evidence type="ECO:0000259" key="1">
    <source>
        <dbReference type="Pfam" id="PF08751"/>
    </source>
</evidence>
<feature type="domain" description="TrwC relaxase" evidence="1">
    <location>
        <begin position="11"/>
        <end position="279"/>
    </location>
</feature>
<evidence type="ECO:0000313" key="3">
    <source>
        <dbReference type="Proteomes" id="UP000070299"/>
    </source>
</evidence>
<proteinExistence type="predicted"/>
<dbReference type="SUPFAM" id="SSF52540">
    <property type="entry name" value="P-loop containing nucleoside triphosphate hydrolases"/>
    <property type="match status" value="2"/>
</dbReference>
<sequence>MVSLSAINNIEYYKNIDDENYYLSDALLGVCHGKLKDHFKLANGIDHTSFENILTAKHPKTGSKLFDANQNIKRAGWDLTFSAPKSVSLQWASSNEMERKQIENAQTEAVKSTIDYIERYIAGVKRGKNGEKKESSKAILAVIVNHFVSRELEPQIHSHTVIPNVTLAEDGKLMAIDSRKFYTNQKVIGAIYRSQLAKNLLDLGIELEKDGESFRLQNIPRELESQFSTRTQQIKRELKNRGVKTSASNQGDLIKLATRKIKKSVSLSELLPIWQEKITNAQIHINSAVEPVIDWQKRPSPLKRLIENFSSFTRQQLEYEILVDEVFSKKNIIDLKRTINTKFASNEIVKLAQREYQSQYTSRKVLQAESQLIQHIESINSEANHAFDKDELSEALLKFEGETGFKVTVEQHAALKSACLKNDFSIVQGSAGAGKSTVMRVVQLLSEASGKTVIGATILKKAAQNLSEETGIQSFTIAKIQHLLDKNKAWLDNVDILVIDEAGQVPSMTLLDLAVAARKSKTKLILTGEDKQLDAISHGGALAFLSEKFGCSRIETIQRQSNMEERQVVLQLREGEAKKAFGYLNKQNRLDFRENAEKAKEALVADAMSYSDNNKDKDFIILAAKWTQVNNLSSLVRKHFKSKGLIKGDEYTCSCAISDKVFELSFSEGDLVRFSKNDYQLGVVNGSKGTINKIIKKESGELVFNITLSCGRELTFNTRKYSDEHGNVNLGYAYASTVYSSQGLTINGDSFVLWDASMHRAMTYVAGSRHKEHSHWYFNKAQLEEHRIEVNQPYINIVCKLATENKQRSLASKLLSADLNVAMDNSSLVLN</sequence>
<dbReference type="NCBIfam" id="TIGR02686">
    <property type="entry name" value="relax_trwC"/>
    <property type="match status" value="1"/>
</dbReference>
<dbReference type="InterPro" id="IPR014862">
    <property type="entry name" value="TrwC"/>
</dbReference>
<name>A0A148KKD9_9ALTE</name>
<dbReference type="SUPFAM" id="SSF55464">
    <property type="entry name" value="Origin of replication-binding domain, RBD-like"/>
    <property type="match status" value="1"/>
</dbReference>
<evidence type="ECO:0000313" key="2">
    <source>
        <dbReference type="EMBL" id="KXI26784.1"/>
    </source>
</evidence>
<dbReference type="Pfam" id="PF13604">
    <property type="entry name" value="AAA_30"/>
    <property type="match status" value="1"/>
</dbReference>
<dbReference type="Gene3D" id="2.30.30.940">
    <property type="match status" value="1"/>
</dbReference>
<reference evidence="3" key="1">
    <citation type="submission" date="2016-02" db="EMBL/GenBank/DDBJ databases">
        <authorList>
            <person name="Schultz-Johansen M."/>
            <person name="Glaring M.A."/>
            <person name="Bech P.K."/>
            <person name="Stougaard P."/>
        </authorList>
    </citation>
    <scope>NUCLEOTIDE SEQUENCE [LARGE SCALE GENOMIC DNA]</scope>
    <source>
        <strain evidence="3">S66</strain>
    </source>
</reference>
<dbReference type="InterPro" id="IPR027417">
    <property type="entry name" value="P-loop_NTPase"/>
</dbReference>
<dbReference type="AlphaFoldDB" id="A0A148KKD9"/>
<dbReference type="NCBIfam" id="NF041492">
    <property type="entry name" value="MobF"/>
    <property type="match status" value="1"/>
</dbReference>